<dbReference type="InterPro" id="IPR025391">
    <property type="entry name" value="DUF4123"/>
</dbReference>
<dbReference type="AlphaFoldDB" id="A0A127Q0C2"/>
<dbReference type="PATRIC" id="fig|279113.9.peg.1085"/>
<dbReference type="Pfam" id="PF13503">
    <property type="entry name" value="DUF4123"/>
    <property type="match status" value="1"/>
</dbReference>
<name>A0A127Q0C2_9BURK</name>
<accession>A0A127Q0C2</accession>
<gene>
    <name evidence="2" type="ORF">CPter91_1092</name>
</gene>
<proteinExistence type="predicted"/>
<dbReference type="EMBL" id="CP013234">
    <property type="protein sequence ID" value="AMP03477.1"/>
    <property type="molecule type" value="Genomic_DNA"/>
</dbReference>
<evidence type="ECO:0000259" key="1">
    <source>
        <dbReference type="Pfam" id="PF13503"/>
    </source>
</evidence>
<dbReference type="Proteomes" id="UP000074561">
    <property type="component" value="Chromosome"/>
</dbReference>
<organism evidence="2 3">
    <name type="scientific">Collimonas pratensis</name>
    <dbReference type="NCBI Taxonomy" id="279113"/>
    <lineage>
        <taxon>Bacteria</taxon>
        <taxon>Pseudomonadati</taxon>
        <taxon>Pseudomonadota</taxon>
        <taxon>Betaproteobacteria</taxon>
        <taxon>Burkholderiales</taxon>
        <taxon>Oxalobacteraceae</taxon>
        <taxon>Collimonas</taxon>
    </lineage>
</organism>
<evidence type="ECO:0000313" key="2">
    <source>
        <dbReference type="EMBL" id="AMP03477.1"/>
    </source>
</evidence>
<protein>
    <recommendedName>
        <fullName evidence="1">DUF4123 domain-containing protein</fullName>
    </recommendedName>
</protein>
<dbReference type="KEGG" id="cpra:CPter91_1092"/>
<sequence>MLLPYRWLDRTICLRNALMQSIPPPGEVIRNGYLLIDASNIDDETFAEPLPMLRCTPGALANADDFTPRLIDVAALSLAQQADATAAMLRETDGDRPPAICAWLNSTFDADTLKRHIARFLVGPGSDGGSVFWRYYDPRVFSLAMALFAPAQKEALLGPVTEWRFAWCRHWWSVAGPGRETDPLGGFKPAWPTDKQWSSLDHSELIAAVFAHIHDIRGPLSPVDILGYQREIDLALAGGRQYLKLTEFDELIEYTLLSVRYGDAFLRHPKLNSAWTDLAQGKINWIDLQNLLDHNDYHKLNQQSQLQQTPTGAA</sequence>
<feature type="domain" description="DUF4123" evidence="1">
    <location>
        <begin position="61"/>
        <end position="153"/>
    </location>
</feature>
<reference evidence="2 3" key="1">
    <citation type="submission" date="2015-11" db="EMBL/GenBank/DDBJ databases">
        <title>Exploring the genomic traits of fungus-feeding bacterial genus Collimonas.</title>
        <authorList>
            <person name="Song C."/>
            <person name="Schmidt R."/>
            <person name="de Jager V."/>
            <person name="Krzyzanowska D."/>
            <person name="Jongedijk E."/>
            <person name="Cankar K."/>
            <person name="Beekwilder J."/>
            <person name="van Veen A."/>
            <person name="de Boer W."/>
            <person name="van Veen J.A."/>
            <person name="Garbeva P."/>
        </authorList>
    </citation>
    <scope>NUCLEOTIDE SEQUENCE [LARGE SCALE GENOMIC DNA]</scope>
    <source>
        <strain evidence="2 3">Ter91</strain>
    </source>
</reference>
<dbReference type="STRING" id="279113.CPter91_1092"/>
<evidence type="ECO:0000313" key="3">
    <source>
        <dbReference type="Proteomes" id="UP000074561"/>
    </source>
</evidence>